<dbReference type="EMBL" id="BAABFT010000013">
    <property type="protein sequence ID" value="GAA4333687.1"/>
    <property type="molecule type" value="Genomic_DNA"/>
</dbReference>
<accession>A0ABP8H352</accession>
<evidence type="ECO:0000313" key="2">
    <source>
        <dbReference type="Proteomes" id="UP001500582"/>
    </source>
</evidence>
<protein>
    <submittedName>
        <fullName evidence="1">Uncharacterized protein</fullName>
    </submittedName>
</protein>
<dbReference type="PROSITE" id="PS51257">
    <property type="entry name" value="PROKAR_LIPOPROTEIN"/>
    <property type="match status" value="1"/>
</dbReference>
<sequence>MKKIFAAALLTLTIFGCADNKQQEKEVYNKVIELHDKVMADKDALIKNKMQLDTLLAQPTLAVKDHDVALNLSKTATAADSAMDDWMHHFEPDYSAKPHDEAMKYLNDQHAQIVKIDSLTKTAVEASNKFLLTHKK</sequence>
<dbReference type="Proteomes" id="UP001500582">
    <property type="component" value="Unassembled WGS sequence"/>
</dbReference>
<gene>
    <name evidence="1" type="ORF">GCM10023149_40620</name>
</gene>
<keyword evidence="2" id="KW-1185">Reference proteome</keyword>
<evidence type="ECO:0000313" key="1">
    <source>
        <dbReference type="EMBL" id="GAA4333687.1"/>
    </source>
</evidence>
<reference evidence="2" key="1">
    <citation type="journal article" date="2019" name="Int. J. Syst. Evol. Microbiol.">
        <title>The Global Catalogue of Microorganisms (GCM) 10K type strain sequencing project: providing services to taxonomists for standard genome sequencing and annotation.</title>
        <authorList>
            <consortium name="The Broad Institute Genomics Platform"/>
            <consortium name="The Broad Institute Genome Sequencing Center for Infectious Disease"/>
            <person name="Wu L."/>
            <person name="Ma J."/>
        </authorList>
    </citation>
    <scope>NUCLEOTIDE SEQUENCE [LARGE SCALE GENOMIC DNA]</scope>
    <source>
        <strain evidence="2">JCM 17705</strain>
    </source>
</reference>
<organism evidence="1 2">
    <name type="scientific">Mucilaginibacter gynuensis</name>
    <dbReference type="NCBI Taxonomy" id="1302236"/>
    <lineage>
        <taxon>Bacteria</taxon>
        <taxon>Pseudomonadati</taxon>
        <taxon>Bacteroidota</taxon>
        <taxon>Sphingobacteriia</taxon>
        <taxon>Sphingobacteriales</taxon>
        <taxon>Sphingobacteriaceae</taxon>
        <taxon>Mucilaginibacter</taxon>
    </lineage>
</organism>
<comment type="caution">
    <text evidence="1">The sequence shown here is derived from an EMBL/GenBank/DDBJ whole genome shotgun (WGS) entry which is preliminary data.</text>
</comment>
<dbReference type="RefSeq" id="WP_345213007.1">
    <property type="nucleotide sequence ID" value="NZ_BAABFT010000013.1"/>
</dbReference>
<proteinExistence type="predicted"/>
<name>A0ABP8H352_9SPHI</name>